<feature type="coiled-coil region" evidence="1">
    <location>
        <begin position="56"/>
        <end position="83"/>
    </location>
</feature>
<evidence type="ECO:0000313" key="3">
    <source>
        <dbReference type="Proteomes" id="UP000003233"/>
    </source>
</evidence>
<dbReference type="PATRIC" id="fig|457404.5.peg.2664"/>
<dbReference type="Proteomes" id="UP000003233">
    <property type="component" value="Unassembled WGS sequence"/>
</dbReference>
<dbReference type="RefSeq" id="WP_008698193.1">
    <property type="nucleotide sequence ID" value="NZ_KE161009.1"/>
</dbReference>
<dbReference type="HOGENOM" id="CLU_1228449_0_0_0"/>
<accession>H1PVP0</accession>
<gene>
    <name evidence="2" type="ORF">HMPREF0402_02483</name>
</gene>
<organism evidence="2 3">
    <name type="scientific">Fusobacterium ulcerans 12-1B</name>
    <dbReference type="NCBI Taxonomy" id="457404"/>
    <lineage>
        <taxon>Bacteria</taxon>
        <taxon>Fusobacteriati</taxon>
        <taxon>Fusobacteriota</taxon>
        <taxon>Fusobacteriia</taxon>
        <taxon>Fusobacteriales</taxon>
        <taxon>Fusobacteriaceae</taxon>
        <taxon>Fusobacterium</taxon>
    </lineage>
</organism>
<name>H1PVP0_9FUSO</name>
<keyword evidence="3" id="KW-1185">Reference proteome</keyword>
<evidence type="ECO:0000256" key="1">
    <source>
        <dbReference type="SAM" id="Coils"/>
    </source>
</evidence>
<keyword evidence="1" id="KW-0175">Coiled coil</keyword>
<sequence length="225" mass="26714">MLLKKEDKNTVIEILKNYMEVNKITIYQLEKNKILTWKTYNKMLKDTDSTITLKTLKRLISRLKFSKEERETLKSVVENYKMKPNKLISEDQSMIFTNKDLEEKIEEIKTLIEKNSIYNLKILEPTTLREENEYFQKRKIGSFDSDLETRTLLIKRMWDFNDTVSEKWKEFNLLLGINSKKDSVKMKKGLLTIAENLKEIALKLENAAFDSSELDKEDIIVIKEE</sequence>
<evidence type="ECO:0000313" key="2">
    <source>
        <dbReference type="EMBL" id="EHO79744.1"/>
    </source>
</evidence>
<proteinExistence type="predicted"/>
<protein>
    <submittedName>
        <fullName evidence="2">Uncharacterized protein</fullName>
    </submittedName>
</protein>
<reference evidence="2 3" key="1">
    <citation type="submission" date="2012-07" db="EMBL/GenBank/DDBJ databases">
        <title>The Genome Sequence of Fusobacterium ulcerans 12_1B.</title>
        <authorList>
            <consortium name="The Broad Institute Genome Sequencing Platform"/>
            <person name="Earl A."/>
            <person name="Ward D."/>
            <person name="Feldgarden M."/>
            <person name="Gevers D."/>
            <person name="Strauss J."/>
            <person name="Ambrose C.E."/>
            <person name="Allen-Vercoe E."/>
            <person name="Walker B."/>
            <person name="Young S.K."/>
            <person name="Zeng Q."/>
            <person name="Gargeya S."/>
            <person name="Fitzgerald M."/>
            <person name="Haas B."/>
            <person name="Abouelleil A."/>
            <person name="Alvarado L."/>
            <person name="Arachchi H.M."/>
            <person name="Berlin A.M."/>
            <person name="Chapman S.B."/>
            <person name="Goldberg J."/>
            <person name="Griggs A."/>
            <person name="Gujja S."/>
            <person name="Hansen M."/>
            <person name="Howarth C."/>
            <person name="Imamovic A."/>
            <person name="Larimer J."/>
            <person name="McCowen C."/>
            <person name="Montmayeur A."/>
            <person name="Murphy C."/>
            <person name="Neiman D."/>
            <person name="Pearson M."/>
            <person name="Priest M."/>
            <person name="Roberts A."/>
            <person name="Saif S."/>
            <person name="Shea T."/>
            <person name="Sisk P."/>
            <person name="Sykes S."/>
            <person name="Wortman J."/>
            <person name="Nusbaum C."/>
            <person name="Birren B."/>
        </authorList>
    </citation>
    <scope>NUCLEOTIDE SEQUENCE [LARGE SCALE GENOMIC DNA]</scope>
    <source>
        <strain evidence="2 3">12_1B</strain>
    </source>
</reference>
<dbReference type="EMBL" id="AGWJ02000023">
    <property type="protein sequence ID" value="EHO79744.1"/>
    <property type="molecule type" value="Genomic_DNA"/>
</dbReference>
<dbReference type="BioCyc" id="FSP457404-HMP:GTSQ-2508-MONOMER"/>
<comment type="caution">
    <text evidence="2">The sequence shown here is derived from an EMBL/GenBank/DDBJ whole genome shotgun (WGS) entry which is preliminary data.</text>
</comment>
<dbReference type="AlphaFoldDB" id="H1PVP0"/>